<evidence type="ECO:0000256" key="9">
    <source>
        <dbReference type="ARBA" id="ARBA00023136"/>
    </source>
</evidence>
<keyword evidence="8 14" id="KW-0443">Lipid metabolism</keyword>
<keyword evidence="6 14" id="KW-0210">Decarboxylase</keyword>
<dbReference type="GO" id="GO:0034198">
    <property type="term" value="P:cellular response to amino acid starvation"/>
    <property type="evidence" value="ECO:0007669"/>
    <property type="project" value="TreeGrafter"/>
</dbReference>
<organism evidence="17 18">
    <name type="scientific">Cyclocybe aegerita</name>
    <name type="common">Black poplar mushroom</name>
    <name type="synonym">Agrocybe aegerita</name>
    <dbReference type="NCBI Taxonomy" id="1973307"/>
    <lineage>
        <taxon>Eukaryota</taxon>
        <taxon>Fungi</taxon>
        <taxon>Dikarya</taxon>
        <taxon>Basidiomycota</taxon>
        <taxon>Agaricomycotina</taxon>
        <taxon>Agaricomycetes</taxon>
        <taxon>Agaricomycetidae</taxon>
        <taxon>Agaricales</taxon>
        <taxon>Agaricineae</taxon>
        <taxon>Bolbitiaceae</taxon>
        <taxon>Cyclocybe</taxon>
    </lineage>
</organism>
<dbReference type="GO" id="GO:1904263">
    <property type="term" value="P:positive regulation of TORC1 signaling"/>
    <property type="evidence" value="ECO:0007669"/>
    <property type="project" value="TreeGrafter"/>
</dbReference>
<proteinExistence type="inferred from homology"/>
<protein>
    <recommendedName>
        <fullName evidence="14">Phosphatidylserine decarboxylase proenzyme 1, mitochondrial</fullName>
        <ecNumber evidence="14">4.1.1.65</ecNumber>
    </recommendedName>
    <component>
        <recommendedName>
            <fullName evidence="14">Phosphatidylserine decarboxylase 1 beta chain</fullName>
        </recommendedName>
    </component>
    <component>
        <recommendedName>
            <fullName evidence="14">Phosphatidylserine decarboxylase 1 alpha chain</fullName>
        </recommendedName>
    </component>
</protein>
<feature type="compositionally biased region" description="Polar residues" evidence="16">
    <location>
        <begin position="1206"/>
        <end position="1220"/>
    </location>
</feature>
<evidence type="ECO:0000256" key="11">
    <source>
        <dbReference type="ARBA" id="ARBA00023239"/>
    </source>
</evidence>
<feature type="region of interest" description="Disordered" evidence="16">
    <location>
        <begin position="1550"/>
        <end position="1610"/>
    </location>
</feature>
<feature type="modified residue" description="Pyruvic acid (Ser); by autocatalysis" evidence="14">
    <location>
        <position position="1778"/>
    </location>
</feature>
<keyword evidence="12 14" id="KW-1208">Phospholipid metabolism</keyword>
<feature type="region of interest" description="Disordered" evidence="16">
    <location>
        <begin position="1"/>
        <end position="131"/>
    </location>
</feature>
<dbReference type="GO" id="GO:0005743">
    <property type="term" value="C:mitochondrial inner membrane"/>
    <property type="evidence" value="ECO:0007669"/>
    <property type="project" value="UniProtKB-SubCell"/>
</dbReference>
<feature type="compositionally biased region" description="Low complexity" evidence="16">
    <location>
        <begin position="1"/>
        <end position="16"/>
    </location>
</feature>
<keyword evidence="11 14" id="KW-0456">Lyase</keyword>
<reference evidence="17 18" key="1">
    <citation type="submission" date="2020-01" db="EMBL/GenBank/DDBJ databases">
        <authorList>
            <person name="Gupta K D."/>
        </authorList>
    </citation>
    <scope>NUCLEOTIDE SEQUENCE [LARGE SCALE GENOMIC DNA]</scope>
</reference>
<keyword evidence="7 14" id="KW-1133">Transmembrane helix</keyword>
<dbReference type="Proteomes" id="UP000467700">
    <property type="component" value="Unassembled WGS sequence"/>
</dbReference>
<dbReference type="PROSITE" id="PS50294">
    <property type="entry name" value="WD_REPEATS_REGION"/>
    <property type="match status" value="1"/>
</dbReference>
<dbReference type="GO" id="GO:0004609">
    <property type="term" value="F:phosphatidylserine decarboxylase activity"/>
    <property type="evidence" value="ECO:0007669"/>
    <property type="project" value="UniProtKB-UniRule"/>
</dbReference>
<evidence type="ECO:0000256" key="3">
    <source>
        <dbReference type="ARBA" id="ARBA00022574"/>
    </source>
</evidence>
<dbReference type="GO" id="GO:0035859">
    <property type="term" value="C:Seh1-associated complex"/>
    <property type="evidence" value="ECO:0007669"/>
    <property type="project" value="TreeGrafter"/>
</dbReference>
<dbReference type="HAMAP" id="MF_03208">
    <property type="entry name" value="PS_decarb_PSD_B_type1_euk"/>
    <property type="match status" value="1"/>
</dbReference>
<evidence type="ECO:0000256" key="2">
    <source>
        <dbReference type="ARBA" id="ARBA00022516"/>
    </source>
</evidence>
<feature type="repeat" description="WD" evidence="15">
    <location>
        <begin position="318"/>
        <end position="360"/>
    </location>
</feature>
<feature type="chain" id="PRO_5035979645" description="Phosphatidylserine decarboxylase 1 beta chain" evidence="14">
    <location>
        <begin position="1"/>
        <end position="1777"/>
    </location>
</feature>
<dbReference type="PROSITE" id="PS50082">
    <property type="entry name" value="WD_REPEATS_2"/>
    <property type="match status" value="1"/>
</dbReference>
<feature type="topological domain" description="Mitochondrial intermembrane" evidence="14">
    <location>
        <begin position="1375"/>
        <end position="1817"/>
    </location>
</feature>
<feature type="region of interest" description="Disordered" evidence="16">
    <location>
        <begin position="525"/>
        <end position="554"/>
    </location>
</feature>
<dbReference type="GO" id="GO:0006646">
    <property type="term" value="P:phosphatidylethanolamine biosynthetic process"/>
    <property type="evidence" value="ECO:0007669"/>
    <property type="project" value="UniProtKB-UniRule"/>
</dbReference>
<evidence type="ECO:0000313" key="17">
    <source>
        <dbReference type="EMBL" id="CAA7266368.1"/>
    </source>
</evidence>
<comment type="subcellular location">
    <molecule>Phosphatidylserine decarboxylase 1 beta chain</molecule>
    <subcellularLocation>
        <location evidence="14">Mitochondrion inner membrane</location>
        <topology evidence="14">Single-pass membrane protein</topology>
        <orientation evidence="14">Intermembrane side</orientation>
    </subcellularLocation>
</comment>
<keyword evidence="3 15" id="KW-0853">WD repeat</keyword>
<dbReference type="GO" id="GO:0016540">
    <property type="term" value="P:protein autoprocessing"/>
    <property type="evidence" value="ECO:0007669"/>
    <property type="project" value="UniProtKB-UniRule"/>
</dbReference>
<comment type="subcellular location">
    <molecule>Phosphatidylserine decarboxylase 1 alpha chain</molecule>
    <subcellularLocation>
        <location evidence="14">Mitochondrion inner membrane</location>
        <topology evidence="14">Peripheral membrane protein</topology>
        <orientation evidence="14">Intermembrane side</orientation>
    </subcellularLocation>
    <text evidence="14">Anchored to the mitochondrial inner membrane through its interaction with the integral membrane beta chain.</text>
</comment>
<keyword evidence="4 14" id="KW-0812">Transmembrane</keyword>
<feature type="compositionally biased region" description="Low complexity" evidence="16">
    <location>
        <begin position="1560"/>
        <end position="1577"/>
    </location>
</feature>
<feature type="active site" description="Charge relay system; for autoendoproteolytic cleavage activity" evidence="14">
    <location>
        <position position="1664"/>
    </location>
</feature>
<feature type="active site" description="Charge relay system; for autoendoproteolytic cleavage activity" evidence="14">
    <location>
        <position position="1483"/>
    </location>
</feature>
<feature type="active site" description="Schiff-base intermediate with substrate; via pyruvic acid; for decarboxylase activity" evidence="14">
    <location>
        <position position="1778"/>
    </location>
</feature>
<dbReference type="InterPro" id="IPR049567">
    <property type="entry name" value="WDR59-like"/>
</dbReference>
<dbReference type="NCBIfam" id="TIGR00163">
    <property type="entry name" value="PS_decarb"/>
    <property type="match status" value="1"/>
</dbReference>
<evidence type="ECO:0000256" key="4">
    <source>
        <dbReference type="ARBA" id="ARBA00022692"/>
    </source>
</evidence>
<sequence length="1817" mass="200386">MSKLRSSSPSVPSPSHSEARQRTYSVEDLSSGRRPSWTPSIQEATPEDTGHSHSRRRPRHHDENSPLSSQDWGGSIPSLLKAQRPSFSPSLSETFHRARKPRLEPQDSSEASKPPIGISAGLPESPEEGKGFRSSWEINVKDLVGDAVGNMSISPASRDIVLAARRGLFIIDLESPLSIPRFLPQGGTWDVADVQWNPHPSHAQYIVSTSSERLLIWNLRLGGKTSIEHILRSHYRAITDINWHTSECDVVSSTGIDSWIWSWDLREPRKPIFGLSAFKAGGTQVKWNRKDGNLIASANANEVLIWDRRKGSLPVKRIRAHTSKIYGIDWSRRCREEIVTCSLDKTIKTWNINATDDEDAPEPTSCIRTTYPVWRARNLPFGEGILSLPQRGETTLELFAKSETQTLVETFEGHSDVVKEFVWRKGYQGDDFQLITWSKDRTLRFWPIDAEVMQKVGHAPEIIRGRSKLTRGEMELVDTFTLAPAYEDKGCLPLLSAPIGNRGILAEVRAPQPLLSALPFPPNTLGAQIPGHDTLTHHSTSDAENPEVTPTMTSTKPISMISVSVAATNRSTGGTMSKGGTGPKSVAQMDQLAWLANVKVGGKRGSSSGGNSNGGSGAPSRLGSRSRPPSAAVGIADDGTRLERSQSEVGIGGRQRSGSLSRGVEDKKEAESGQTLQDEITSVLTKFSASKIKLEKHDLSKKRTCTLGLHGPWGEHSSVFMRITFTFPREYPHATHPYGTPSVDLERNPLISMTDRASILKHLRRIRERKRPCLEACLRFLLFADDGHDSEGFDSGSSSDEDLPRGKKAKEITVSLLRNNKNLAEPRTSQGAFGPNGELVCVFRAPPRIVRNVLRGLVTDAAAKVADEGLQTPAQDVQKTSYFQSPALVSDAVRRLGLAAMDRVVEPIDPRQPETGREILRAMTNLLTMPHQKNRRNSDLNHVGNQPKNYALDTQKEKRSRLYLISTRNMAGADQKVAMGYIFKAGSLADVCERNAEIARSYGRYDHERVFRTLRTLFPTVRKDDGQLSFDALGAQIVIRLYEEFVKEKDVQMLAMIAVVVLQTQHGSVVQPSLSRKKLNTPMTAVPGRTAGVDYFSLTKPSNFSSPISPVWPHMPSPIPPPLAPSLSSSNSSRGSWSSLFNTGGMRQFMNDVQYSLKEGLTSPTEVPLSNPDSNYFGSKSAERLTHGPESPRPQSNRRRARKDSTLYSPTVVSKSWNEGSTHPLRPLATSFSSAGHKRPSLRFVDSNPFIHEKHVVVFRAPDYEEPKTLLTKGKKPLYAASRVINASCGSATSVFARCWVHSTNKTSALFRTVKNQGFRRVYSTKSGADGTGGGPSGLHGAGAGLPFYKTPTKWYPLPLAVGALLLVAIQYRKKSRRAQKEVEVNDDGLEVIRLKGPWHVHVIGALPLRNMSRLWGYVNSLELPVWLRPYGFRLYAYAFGCNLEEIEPKDLREYPSLGAFFYRKLKDGARPVDPAILVSPADGRILHFGTVQESRVEQVKGITYSLDALLGVERPGSPSTIVQHNRDMSVVDDHEFAIVNGIEYSLEQLIGSSSPPTPGTTTPSDESSPSSSSSRTLVNTPASPATEHDHIPTKFGDQIDASVGSDRNTEETLVHDASVALQMGVKPSLDRRRSVTSGKHVRPGNSLFFAVIYLAPGDYHRFHSPTAWVVEKRRHFVGELFSVSPYMAKRLENLFVLNERVALLGRWKHGFFGMVPVGATNVGSIKVNFDQELRTNVRGRRPPPGTYTEAVYSAASPILRGQPLTPAEEMGGFCLGSTIVLVFEAPSDFEFTVHPGQKVKVGQMLGDVDDKLKKTV</sequence>
<evidence type="ECO:0000256" key="8">
    <source>
        <dbReference type="ARBA" id="ARBA00023098"/>
    </source>
</evidence>
<keyword evidence="14" id="KW-0999">Mitochondrion inner membrane</keyword>
<keyword evidence="14" id="KW-0496">Mitochondrion</keyword>
<dbReference type="PROSITE" id="PS00678">
    <property type="entry name" value="WD_REPEATS_1"/>
    <property type="match status" value="1"/>
</dbReference>
<evidence type="ECO:0000256" key="14">
    <source>
        <dbReference type="HAMAP-Rule" id="MF_03208"/>
    </source>
</evidence>
<feature type="compositionally biased region" description="Gly residues" evidence="16">
    <location>
        <begin position="603"/>
        <end position="617"/>
    </location>
</feature>
<dbReference type="InterPro" id="IPR001680">
    <property type="entry name" value="WD40_rpt"/>
</dbReference>
<dbReference type="InterPro" id="IPR033177">
    <property type="entry name" value="PSD-B"/>
</dbReference>
<keyword evidence="13 14" id="KW-0670">Pyruvate</keyword>
<evidence type="ECO:0000256" key="7">
    <source>
        <dbReference type="ARBA" id="ARBA00022989"/>
    </source>
</evidence>
<evidence type="ECO:0000256" key="5">
    <source>
        <dbReference type="ARBA" id="ARBA00022737"/>
    </source>
</evidence>
<dbReference type="EC" id="4.1.1.65" evidence="14"/>
<comment type="caution">
    <text evidence="17">The sequence shown here is derived from an EMBL/GenBank/DDBJ whole genome shotgun (WGS) entry which is preliminary data.</text>
</comment>
<evidence type="ECO:0000256" key="1">
    <source>
        <dbReference type="ARBA" id="ARBA00005189"/>
    </source>
</evidence>
<feature type="region of interest" description="Disordered" evidence="16">
    <location>
        <begin position="1162"/>
        <end position="1220"/>
    </location>
</feature>
<feature type="topological domain" description="Mitochondrial matrix" evidence="14">
    <location>
        <begin position="1"/>
        <end position="1355"/>
    </location>
</feature>
<dbReference type="InterPro" id="IPR003817">
    <property type="entry name" value="PS_Dcarbxylase"/>
</dbReference>
<dbReference type="GO" id="GO:0005774">
    <property type="term" value="C:vacuolar membrane"/>
    <property type="evidence" value="ECO:0007669"/>
    <property type="project" value="TreeGrafter"/>
</dbReference>
<keyword evidence="14" id="KW-0865">Zymogen</keyword>
<dbReference type="InterPro" id="IPR015943">
    <property type="entry name" value="WD40/YVTN_repeat-like_dom_sf"/>
</dbReference>
<feature type="active site" description="Charge relay system; for autoendoproteolytic cleavage activity" evidence="14">
    <location>
        <position position="1778"/>
    </location>
</feature>
<dbReference type="Gene3D" id="2.130.10.10">
    <property type="entry name" value="YVTN repeat-like/Quinoprotein amine dehydrogenase"/>
    <property type="match status" value="1"/>
</dbReference>
<dbReference type="PANTHER" id="PTHR46170:SF1">
    <property type="entry name" value="GATOR COMPLEX PROTEIN WDR59"/>
    <property type="match status" value="1"/>
</dbReference>
<dbReference type="EMBL" id="CACVBS010000054">
    <property type="protein sequence ID" value="CAA7266368.1"/>
    <property type="molecule type" value="Genomic_DNA"/>
</dbReference>
<comment type="catalytic activity">
    <reaction evidence="14">
        <text>a 1,2-diacyl-sn-glycero-3-phospho-L-serine + H(+) = a 1,2-diacyl-sn-glycero-3-phosphoethanolamine + CO2</text>
        <dbReference type="Rhea" id="RHEA:20828"/>
        <dbReference type="ChEBI" id="CHEBI:15378"/>
        <dbReference type="ChEBI" id="CHEBI:16526"/>
        <dbReference type="ChEBI" id="CHEBI:57262"/>
        <dbReference type="ChEBI" id="CHEBI:64612"/>
        <dbReference type="EC" id="4.1.1.65"/>
    </reaction>
</comment>
<keyword evidence="18" id="KW-1185">Reference proteome</keyword>
<dbReference type="PANTHER" id="PTHR46170">
    <property type="entry name" value="GATOR COMPLEX PROTEIN WDR59"/>
    <property type="match status" value="1"/>
</dbReference>
<evidence type="ECO:0000256" key="12">
    <source>
        <dbReference type="ARBA" id="ARBA00023264"/>
    </source>
</evidence>
<keyword evidence="10 14" id="KW-0594">Phospholipid biosynthesis</keyword>
<evidence type="ECO:0000313" key="18">
    <source>
        <dbReference type="Proteomes" id="UP000467700"/>
    </source>
</evidence>
<feature type="site" description="Cleavage (non-hydrolytic); by autocatalysis" evidence="14">
    <location>
        <begin position="1777"/>
        <end position="1778"/>
    </location>
</feature>
<comment type="pathway">
    <text evidence="1">Lipid metabolism.</text>
</comment>
<keyword evidence="5" id="KW-0677">Repeat</keyword>
<dbReference type="InterPro" id="IPR033661">
    <property type="entry name" value="PSD_type1_euk"/>
</dbReference>
<comment type="similarity">
    <text evidence="14">Belongs to the phosphatidylserine decarboxylase family. PSD-B subfamily. Eukaryotic type I sub-subfamily.</text>
</comment>
<dbReference type="OrthoDB" id="311712at2759"/>
<dbReference type="SMART" id="SM00320">
    <property type="entry name" value="WD40"/>
    <property type="match status" value="5"/>
</dbReference>
<evidence type="ECO:0000256" key="16">
    <source>
        <dbReference type="SAM" id="MobiDB-lite"/>
    </source>
</evidence>
<dbReference type="GO" id="GO:0035591">
    <property type="term" value="F:signaling adaptor activity"/>
    <property type="evidence" value="ECO:0007669"/>
    <property type="project" value="TreeGrafter"/>
</dbReference>
<dbReference type="InterPro" id="IPR036322">
    <property type="entry name" value="WD40_repeat_dom_sf"/>
</dbReference>
<comment type="function">
    <text evidence="14">Catalyzes the formation of phosphatidylethanolamine (PtdEtn) from phosphatidylserine (PtdSer). Plays a central role in phospholipid metabolism and in the interorganelle trafficking of phosphatidylserine.</text>
</comment>
<dbReference type="InterPro" id="IPR019775">
    <property type="entry name" value="WD40_repeat_CS"/>
</dbReference>
<name>A0A8S0W810_CYCAE</name>
<keyword evidence="9 14" id="KW-0472">Membrane</keyword>
<evidence type="ECO:0000256" key="10">
    <source>
        <dbReference type="ARBA" id="ARBA00023209"/>
    </source>
</evidence>
<keyword evidence="2 14" id="KW-0444">Lipid biosynthesis</keyword>
<feature type="compositionally biased region" description="Low complexity" evidence="16">
    <location>
        <begin position="618"/>
        <end position="632"/>
    </location>
</feature>
<comment type="cofactor">
    <cofactor evidence="14">
        <name>pyruvate</name>
        <dbReference type="ChEBI" id="CHEBI:15361"/>
    </cofactor>
    <text evidence="14">Binds 1 pyruvoyl group covalently per subunit.</text>
</comment>
<comment type="PTM">
    <text evidence="14">Is synthesized initially as an inactive proenzyme. Formation of the active enzyme involves a self-maturation process in which the active site pyruvoyl group is generated from an internal serine residue via an autocatalytic post-translational modification. Two non-identical subunits are generated from the proenzyme in this reaction, and the pyruvate is formed at the N-terminus of the alpha chain, which is derived from the carboxyl end of the proenzyme. The autoendoproteolytic cleavage occurs by a canonical serine protease mechanism, in which the side chain hydroxyl group of the serine supplies its oxygen atom to form the C-terminus of the beta chain, while the remainder of the serine residue undergoes an oxidative deamination to produce ammonia and the pyruvoyl prosthetic group on the alpha chain. During this reaction, the Ser that is part of the protease active site of the proenzyme becomes the pyruvoyl prosthetic group, which constitutes an essential element of the active site of the mature decarboxylase.</text>
</comment>
<feature type="region of interest" description="Disordered" evidence="16">
    <location>
        <begin position="601"/>
        <end position="674"/>
    </location>
</feature>
<comment type="subunit">
    <text evidence="14">Heterodimer of a large membrane-associated beta subunit and a small pyruvoyl-containing alpha subunit.</text>
</comment>
<feature type="chain" id="PRO_5035979644" description="Phosphatidylserine decarboxylase 1 alpha chain" evidence="14">
    <location>
        <begin position="1778"/>
        <end position="1817"/>
    </location>
</feature>
<comment type="pathway">
    <text evidence="14">Phospholipid metabolism; phosphatidylethanolamine biosynthesis; phosphatidylethanolamine from CDP-diacylglycerol: step 2/2.</text>
</comment>
<dbReference type="Pfam" id="PF02666">
    <property type="entry name" value="PS_Dcarbxylase"/>
    <property type="match status" value="2"/>
</dbReference>
<evidence type="ECO:0000256" key="13">
    <source>
        <dbReference type="ARBA" id="ARBA00023317"/>
    </source>
</evidence>
<evidence type="ECO:0000256" key="15">
    <source>
        <dbReference type="PROSITE-ProRule" id="PRU00221"/>
    </source>
</evidence>
<dbReference type="SUPFAM" id="SSF50978">
    <property type="entry name" value="WD40 repeat-like"/>
    <property type="match status" value="1"/>
</dbReference>
<evidence type="ECO:0000256" key="6">
    <source>
        <dbReference type="ARBA" id="ARBA00022793"/>
    </source>
</evidence>
<accession>A0A8S0W810</accession>
<gene>
    <name evidence="14" type="primary">PSD1</name>
    <name evidence="17" type="ORF">AAE3_LOCUS8667</name>
</gene>